<proteinExistence type="predicted"/>
<protein>
    <submittedName>
        <fullName evidence="1">Uncharacterized protein</fullName>
    </submittedName>
</protein>
<name>A0A3M7S194_BRAPC</name>
<dbReference type="AlphaFoldDB" id="A0A3M7S194"/>
<organism evidence="1 2">
    <name type="scientific">Brachionus plicatilis</name>
    <name type="common">Marine rotifer</name>
    <name type="synonym">Brachionus muelleri</name>
    <dbReference type="NCBI Taxonomy" id="10195"/>
    <lineage>
        <taxon>Eukaryota</taxon>
        <taxon>Metazoa</taxon>
        <taxon>Spiralia</taxon>
        <taxon>Gnathifera</taxon>
        <taxon>Rotifera</taxon>
        <taxon>Eurotatoria</taxon>
        <taxon>Monogononta</taxon>
        <taxon>Pseudotrocha</taxon>
        <taxon>Ploima</taxon>
        <taxon>Brachionidae</taxon>
        <taxon>Brachionus</taxon>
    </lineage>
</organism>
<evidence type="ECO:0000313" key="2">
    <source>
        <dbReference type="Proteomes" id="UP000276133"/>
    </source>
</evidence>
<dbReference type="EMBL" id="REGN01002210">
    <property type="protein sequence ID" value="RNA29512.1"/>
    <property type="molecule type" value="Genomic_DNA"/>
</dbReference>
<accession>A0A3M7S194</accession>
<dbReference type="Proteomes" id="UP000276133">
    <property type="component" value="Unassembled WGS sequence"/>
</dbReference>
<keyword evidence="2" id="KW-1185">Reference proteome</keyword>
<sequence>MFPFCQMWQAIKNLCEYFYSSLKICSNFIIRSHILKKSINKNNCFTYRKSHHFFEKNMLSFNSAEF</sequence>
<gene>
    <name evidence="1" type="ORF">BpHYR1_047667</name>
</gene>
<comment type="caution">
    <text evidence="1">The sequence shown here is derived from an EMBL/GenBank/DDBJ whole genome shotgun (WGS) entry which is preliminary data.</text>
</comment>
<reference evidence="1 2" key="1">
    <citation type="journal article" date="2018" name="Sci. Rep.">
        <title>Genomic signatures of local adaptation to the degree of environmental predictability in rotifers.</title>
        <authorList>
            <person name="Franch-Gras L."/>
            <person name="Hahn C."/>
            <person name="Garcia-Roger E.M."/>
            <person name="Carmona M.J."/>
            <person name="Serra M."/>
            <person name="Gomez A."/>
        </authorList>
    </citation>
    <scope>NUCLEOTIDE SEQUENCE [LARGE SCALE GENOMIC DNA]</scope>
    <source>
        <strain evidence="1">HYR1</strain>
    </source>
</reference>
<evidence type="ECO:0000313" key="1">
    <source>
        <dbReference type="EMBL" id="RNA29512.1"/>
    </source>
</evidence>